<feature type="transmembrane region" description="Helical" evidence="2">
    <location>
        <begin position="326"/>
        <end position="345"/>
    </location>
</feature>
<reference evidence="4" key="1">
    <citation type="journal article" date="2022" name="Proc. Natl. Acad. Sci. U.S.A.">
        <title>Life cycle and functional genomics of the unicellular red alga Galdieria for elucidating algal and plant evolution and industrial use.</title>
        <authorList>
            <person name="Hirooka S."/>
            <person name="Itabashi T."/>
            <person name="Ichinose T.M."/>
            <person name="Onuma R."/>
            <person name="Fujiwara T."/>
            <person name="Yamashita S."/>
            <person name="Jong L.W."/>
            <person name="Tomita R."/>
            <person name="Iwane A.H."/>
            <person name="Miyagishima S.Y."/>
        </authorList>
    </citation>
    <scope>NUCLEOTIDE SEQUENCE</scope>
    <source>
        <strain evidence="4">NBRC 102759</strain>
    </source>
</reference>
<dbReference type="EMBL" id="BQMJ01000080">
    <property type="protein sequence ID" value="GJQ16024.1"/>
    <property type="molecule type" value="Genomic_DNA"/>
</dbReference>
<feature type="region of interest" description="Disordered" evidence="1">
    <location>
        <begin position="57"/>
        <end position="77"/>
    </location>
</feature>
<keyword evidence="2" id="KW-0472">Membrane</keyword>
<evidence type="ECO:0000256" key="2">
    <source>
        <dbReference type="SAM" id="Phobius"/>
    </source>
</evidence>
<dbReference type="AlphaFoldDB" id="A0A9C7Q5M1"/>
<keyword evidence="2" id="KW-0812">Transmembrane</keyword>
<organism evidence="4 6">
    <name type="scientific">Galdieria partita</name>
    <dbReference type="NCBI Taxonomy" id="83374"/>
    <lineage>
        <taxon>Eukaryota</taxon>
        <taxon>Rhodophyta</taxon>
        <taxon>Bangiophyceae</taxon>
        <taxon>Galdieriales</taxon>
        <taxon>Galdieriaceae</taxon>
        <taxon>Galdieria</taxon>
    </lineage>
</organism>
<evidence type="ECO:0000313" key="6">
    <source>
        <dbReference type="Proteomes" id="UP001061958"/>
    </source>
</evidence>
<reference evidence="4" key="2">
    <citation type="submission" date="2022-01" db="EMBL/GenBank/DDBJ databases">
        <authorList>
            <person name="Hirooka S."/>
            <person name="Miyagishima S.Y."/>
        </authorList>
    </citation>
    <scope>NUCLEOTIDE SEQUENCE</scope>
    <source>
        <strain evidence="4">NBRC 102759</strain>
    </source>
</reference>
<dbReference type="OrthoDB" id="7830at2759"/>
<sequence length="374" mass="43146">MSKSFVIIILFFIFLSITTLQAEELGQEILTEPTIPTTEELESQLTEKQKQLDSLKREMEKTKKEAEKTKQDLNKQARTLQDKNEKILAQLEDKNKEAAQLQAELAKVQEQLFEVQKMVENPQLSQWLRSKAEFLKTYVDPHLLEAIESTKNQLSSTNYLSTQVVDHLRDNLETRLEKTPVRMLSPLMAGIISYGVLFIPLGLSFYGIFRLSARISLKQYILVGSLFIATLHIFFALISLFTKQDALAYLQQLNENNFIFLQLIMGVLYVGYCGLLIVGLSSTENRRDFAILLIIFLCYFMLGLYYRENVWRPTMRRDIIHSTIWSQLACSLFTTLLLIALASVLRSHKQADHHIGSIRDLENGCLNKETRKRK</sequence>
<evidence type="ECO:0000256" key="1">
    <source>
        <dbReference type="SAM" id="MobiDB-lite"/>
    </source>
</evidence>
<feature type="signal peptide" evidence="3">
    <location>
        <begin position="1"/>
        <end position="22"/>
    </location>
</feature>
<gene>
    <name evidence="4" type="ORF">GpartN1_g7785.t1</name>
    <name evidence="5" type="ORF">GpartN1_g7815.t1</name>
</gene>
<comment type="caution">
    <text evidence="4">The sequence shown here is derived from an EMBL/GenBank/DDBJ whole genome shotgun (WGS) entry which is preliminary data.</text>
</comment>
<dbReference type="Proteomes" id="UP001061958">
    <property type="component" value="Unassembled WGS sequence"/>
</dbReference>
<feature type="transmembrane region" description="Helical" evidence="2">
    <location>
        <begin position="258"/>
        <end position="277"/>
    </location>
</feature>
<feature type="transmembrane region" description="Helical" evidence="2">
    <location>
        <begin position="187"/>
        <end position="208"/>
    </location>
</feature>
<feature type="transmembrane region" description="Helical" evidence="2">
    <location>
        <begin position="289"/>
        <end position="306"/>
    </location>
</feature>
<feature type="transmembrane region" description="Helical" evidence="2">
    <location>
        <begin position="220"/>
        <end position="238"/>
    </location>
</feature>
<keyword evidence="3" id="KW-0732">Signal</keyword>
<proteinExistence type="predicted"/>
<evidence type="ECO:0000256" key="3">
    <source>
        <dbReference type="SAM" id="SignalP"/>
    </source>
</evidence>
<evidence type="ECO:0000313" key="5">
    <source>
        <dbReference type="EMBL" id="GJQ16024.1"/>
    </source>
</evidence>
<feature type="chain" id="PRO_5044698146" evidence="3">
    <location>
        <begin position="23"/>
        <end position="374"/>
    </location>
</feature>
<name>A0A9C7Q5M1_9RHOD</name>
<dbReference type="EMBL" id="BQMJ01000079">
    <property type="protein sequence ID" value="GJQ15994.1"/>
    <property type="molecule type" value="Genomic_DNA"/>
</dbReference>
<keyword evidence="6" id="KW-1185">Reference proteome</keyword>
<keyword evidence="2" id="KW-1133">Transmembrane helix</keyword>
<protein>
    <submittedName>
        <fullName evidence="4">Uncharacterized protein</fullName>
    </submittedName>
</protein>
<evidence type="ECO:0000313" key="4">
    <source>
        <dbReference type="EMBL" id="GJQ15994.1"/>
    </source>
</evidence>
<accession>A0A9C7Q5M1</accession>